<dbReference type="PANTHER" id="PTHR30616">
    <property type="entry name" value="UNCHARACTERIZED PROTEIN YFIH"/>
    <property type="match status" value="1"/>
</dbReference>
<dbReference type="NCBIfam" id="TIGR00726">
    <property type="entry name" value="peptidoglycan editing factor PgeF"/>
    <property type="match status" value="1"/>
</dbReference>
<dbReference type="AlphaFoldDB" id="A0A2G0QA74"/>
<evidence type="ECO:0000256" key="4">
    <source>
        <dbReference type="ARBA" id="ARBA00022679"/>
    </source>
</evidence>
<sequence>MTPLIFPDWPQPENVGACSTTRIGGVSLPPYDSLNLGKHVGDDPECVERNRKLLVEYARLPQLPIWLEQVHGTRVITLDGQSLENQQADAVYTNVPGQVCAVMTADCLPVLFCSISGDEVAAAHAGWRGLCAGVLENTVSQFSTKPEMIRVWLGPAIGPEKFEVGGEVREAFTATHSEFAQAFTPYGDKFLANIYLLAKLKLQSLGITEIFGGTACTATEESNFFSYRRDGNTGRMATLIWLR</sequence>
<evidence type="ECO:0000313" key="14">
    <source>
        <dbReference type="EMBL" id="AOM40909.1"/>
    </source>
</evidence>
<dbReference type="PANTHER" id="PTHR30616:SF2">
    <property type="entry name" value="PURINE NUCLEOSIDE PHOSPHORYLASE LACC1"/>
    <property type="match status" value="1"/>
</dbReference>
<keyword evidence="16" id="KW-1185">Reference proteome</keyword>
<evidence type="ECO:0000256" key="9">
    <source>
        <dbReference type="ARBA" id="ARBA00023008"/>
    </source>
</evidence>
<dbReference type="EMBL" id="NJAI01000002">
    <property type="protein sequence ID" value="PHM56120.1"/>
    <property type="molecule type" value="Genomic_DNA"/>
</dbReference>
<comment type="cofactor">
    <cofactor evidence="2">
        <name>Zn(2+)</name>
        <dbReference type="ChEBI" id="CHEBI:29105"/>
    </cofactor>
</comment>
<evidence type="ECO:0000256" key="13">
    <source>
        <dbReference type="RuleBase" id="RU361274"/>
    </source>
</evidence>
<comment type="catalytic activity">
    <reaction evidence="1">
        <text>inosine + phosphate = alpha-D-ribose 1-phosphate + hypoxanthine</text>
        <dbReference type="Rhea" id="RHEA:27646"/>
        <dbReference type="ChEBI" id="CHEBI:17368"/>
        <dbReference type="ChEBI" id="CHEBI:17596"/>
        <dbReference type="ChEBI" id="CHEBI:43474"/>
        <dbReference type="ChEBI" id="CHEBI:57720"/>
        <dbReference type="EC" id="2.4.2.1"/>
    </reaction>
    <physiologicalReaction direction="left-to-right" evidence="1">
        <dbReference type="Rhea" id="RHEA:27647"/>
    </physiologicalReaction>
</comment>
<dbReference type="Gene3D" id="3.60.140.10">
    <property type="entry name" value="CNF1/YfiH-like putative cysteine hydrolases"/>
    <property type="match status" value="1"/>
</dbReference>
<name>A0A2G0QA74_XENHO</name>
<dbReference type="SUPFAM" id="SSF64438">
    <property type="entry name" value="CNF1/YfiH-like putative cysteine hydrolases"/>
    <property type="match status" value="1"/>
</dbReference>
<dbReference type="InterPro" id="IPR011324">
    <property type="entry name" value="Cytotoxic_necrot_fac-like_cat"/>
</dbReference>
<dbReference type="GO" id="GO:0016787">
    <property type="term" value="F:hydrolase activity"/>
    <property type="evidence" value="ECO:0007669"/>
    <property type="project" value="UniProtKB-KW"/>
</dbReference>
<evidence type="ECO:0000256" key="7">
    <source>
        <dbReference type="ARBA" id="ARBA00022833"/>
    </source>
</evidence>
<keyword evidence="8" id="KW-0560">Oxidoreductase</keyword>
<keyword evidence="6" id="KW-0378">Hydrolase</keyword>
<dbReference type="Proteomes" id="UP000094600">
    <property type="component" value="Chromosome"/>
</dbReference>
<gene>
    <name evidence="15" type="primary">yfiH</name>
    <name evidence="14" type="ORF">A9255_10145</name>
    <name evidence="15" type="ORF">Xhom_01592</name>
</gene>
<dbReference type="NCBIfam" id="NF007998">
    <property type="entry name" value="PRK10723.1"/>
    <property type="match status" value="1"/>
</dbReference>
<dbReference type="CDD" id="cd16833">
    <property type="entry name" value="YfiH"/>
    <property type="match status" value="1"/>
</dbReference>
<dbReference type="GO" id="GO:0016491">
    <property type="term" value="F:oxidoreductase activity"/>
    <property type="evidence" value="ECO:0007669"/>
    <property type="project" value="UniProtKB-KW"/>
</dbReference>
<reference evidence="15 17" key="2">
    <citation type="journal article" date="2017" name="Nat. Microbiol.">
        <title>Natural product diversity associated with the nematode symbionts Photorhabdus and Xenorhabdus.</title>
        <authorList>
            <person name="Tobias N.J."/>
            <person name="Wolff H."/>
            <person name="Djahanschiri B."/>
            <person name="Grundmann F."/>
            <person name="Kronenwerth M."/>
            <person name="Shi Y.M."/>
            <person name="Simonyi S."/>
            <person name="Grun P."/>
            <person name="Shapiro-Ilan D."/>
            <person name="Pidot S.J."/>
            <person name="Stinear T.P."/>
            <person name="Ebersberger I."/>
            <person name="Bode H.B."/>
        </authorList>
    </citation>
    <scope>NUCLEOTIDE SEQUENCE [LARGE SCALE GENOMIC DNA]</scope>
    <source>
        <strain evidence="15 17">DSM 17903</strain>
    </source>
</reference>
<evidence type="ECO:0000256" key="10">
    <source>
        <dbReference type="ARBA" id="ARBA00047989"/>
    </source>
</evidence>
<comment type="catalytic activity">
    <reaction evidence="10">
        <text>adenosine + H2O + H(+) = inosine + NH4(+)</text>
        <dbReference type="Rhea" id="RHEA:24408"/>
        <dbReference type="ChEBI" id="CHEBI:15377"/>
        <dbReference type="ChEBI" id="CHEBI:15378"/>
        <dbReference type="ChEBI" id="CHEBI:16335"/>
        <dbReference type="ChEBI" id="CHEBI:17596"/>
        <dbReference type="ChEBI" id="CHEBI:28938"/>
        <dbReference type="EC" id="3.5.4.4"/>
    </reaction>
    <physiologicalReaction direction="left-to-right" evidence="10">
        <dbReference type="Rhea" id="RHEA:24409"/>
    </physiologicalReaction>
</comment>
<comment type="catalytic activity">
    <reaction evidence="12">
        <text>S-methyl-5'-thioadenosine + phosphate = 5-(methylsulfanyl)-alpha-D-ribose 1-phosphate + adenine</text>
        <dbReference type="Rhea" id="RHEA:11852"/>
        <dbReference type="ChEBI" id="CHEBI:16708"/>
        <dbReference type="ChEBI" id="CHEBI:17509"/>
        <dbReference type="ChEBI" id="CHEBI:43474"/>
        <dbReference type="ChEBI" id="CHEBI:58533"/>
        <dbReference type="EC" id="2.4.2.28"/>
    </reaction>
    <physiologicalReaction direction="left-to-right" evidence="12">
        <dbReference type="Rhea" id="RHEA:11853"/>
    </physiologicalReaction>
</comment>
<dbReference type="EMBL" id="CP016176">
    <property type="protein sequence ID" value="AOM40909.1"/>
    <property type="molecule type" value="Genomic_DNA"/>
</dbReference>
<dbReference type="FunFam" id="3.60.140.10:FF:000001">
    <property type="entry name" value="Polyphenol oxidase"/>
    <property type="match status" value="1"/>
</dbReference>
<comment type="catalytic activity">
    <reaction evidence="11">
        <text>adenosine + phosphate = alpha-D-ribose 1-phosphate + adenine</text>
        <dbReference type="Rhea" id="RHEA:27642"/>
        <dbReference type="ChEBI" id="CHEBI:16335"/>
        <dbReference type="ChEBI" id="CHEBI:16708"/>
        <dbReference type="ChEBI" id="CHEBI:43474"/>
        <dbReference type="ChEBI" id="CHEBI:57720"/>
        <dbReference type="EC" id="2.4.2.1"/>
    </reaction>
    <physiologicalReaction direction="left-to-right" evidence="11">
        <dbReference type="Rhea" id="RHEA:27643"/>
    </physiologicalReaction>
</comment>
<evidence type="ECO:0000256" key="3">
    <source>
        <dbReference type="ARBA" id="ARBA00007353"/>
    </source>
</evidence>
<dbReference type="KEGG" id="xho:A9255_10145"/>
<reference evidence="14 16" key="1">
    <citation type="submission" date="2016-06" db="EMBL/GenBank/DDBJ databases">
        <title>Bacterial characters and pathogenicity of Xenorhabdus hominickii from an entomopathogenic nematode, Steinernema monticolum.</title>
        <authorList>
            <person name="Park Y."/>
            <person name="Kim Y."/>
        </authorList>
    </citation>
    <scope>NUCLEOTIDE SEQUENCE [LARGE SCALE GENOMIC DNA]</scope>
    <source>
        <strain evidence="14 16">ANU1</strain>
    </source>
</reference>
<evidence type="ECO:0000313" key="17">
    <source>
        <dbReference type="Proteomes" id="UP000225433"/>
    </source>
</evidence>
<keyword evidence="5" id="KW-0479">Metal-binding</keyword>
<dbReference type="STRING" id="351679.A9255_10145"/>
<protein>
    <recommendedName>
        <fullName evidence="13">Purine nucleoside phosphorylase</fullName>
    </recommendedName>
</protein>
<dbReference type="OrthoDB" id="4279at2"/>
<dbReference type="Pfam" id="PF02578">
    <property type="entry name" value="Cu-oxidase_4"/>
    <property type="match status" value="1"/>
</dbReference>
<keyword evidence="4" id="KW-0808">Transferase</keyword>
<proteinExistence type="inferred from homology"/>
<keyword evidence="7" id="KW-0862">Zinc</keyword>
<dbReference type="InterPro" id="IPR038371">
    <property type="entry name" value="Cu_polyphenol_OxRdtase_sf"/>
</dbReference>
<evidence type="ECO:0000313" key="16">
    <source>
        <dbReference type="Proteomes" id="UP000094600"/>
    </source>
</evidence>
<dbReference type="InterPro" id="IPR003730">
    <property type="entry name" value="Cu_polyphenol_OxRdtase"/>
</dbReference>
<dbReference type="GO" id="GO:0005507">
    <property type="term" value="F:copper ion binding"/>
    <property type="evidence" value="ECO:0007669"/>
    <property type="project" value="TreeGrafter"/>
</dbReference>
<dbReference type="GO" id="GO:0017061">
    <property type="term" value="F:S-methyl-5-thioadenosine phosphorylase activity"/>
    <property type="evidence" value="ECO:0007669"/>
    <property type="project" value="UniProtKB-EC"/>
</dbReference>
<organism evidence="15 17">
    <name type="scientific">Xenorhabdus hominickii</name>
    <dbReference type="NCBI Taxonomy" id="351679"/>
    <lineage>
        <taxon>Bacteria</taxon>
        <taxon>Pseudomonadati</taxon>
        <taxon>Pseudomonadota</taxon>
        <taxon>Gammaproteobacteria</taxon>
        <taxon>Enterobacterales</taxon>
        <taxon>Morganellaceae</taxon>
        <taxon>Xenorhabdus</taxon>
    </lineage>
</organism>
<evidence type="ECO:0000256" key="8">
    <source>
        <dbReference type="ARBA" id="ARBA00023002"/>
    </source>
</evidence>
<accession>A0A2G0QA74</accession>
<evidence type="ECO:0000256" key="6">
    <source>
        <dbReference type="ARBA" id="ARBA00022801"/>
    </source>
</evidence>
<dbReference type="Proteomes" id="UP000225433">
    <property type="component" value="Unassembled WGS sequence"/>
</dbReference>
<evidence type="ECO:0000256" key="2">
    <source>
        <dbReference type="ARBA" id="ARBA00001947"/>
    </source>
</evidence>
<keyword evidence="9" id="KW-0186">Copper</keyword>
<evidence type="ECO:0000256" key="11">
    <source>
        <dbReference type="ARBA" id="ARBA00048968"/>
    </source>
</evidence>
<evidence type="ECO:0000313" key="15">
    <source>
        <dbReference type="EMBL" id="PHM56120.1"/>
    </source>
</evidence>
<evidence type="ECO:0000256" key="1">
    <source>
        <dbReference type="ARBA" id="ARBA00000553"/>
    </source>
</evidence>
<dbReference type="RefSeq" id="WP_069316603.1">
    <property type="nucleotide sequence ID" value="NZ_CAWNQJ010000046.1"/>
</dbReference>
<evidence type="ECO:0000256" key="12">
    <source>
        <dbReference type="ARBA" id="ARBA00049893"/>
    </source>
</evidence>
<comment type="similarity">
    <text evidence="3 13">Belongs to the purine nucleoside phosphorylase YfiH/LACC1 family.</text>
</comment>
<evidence type="ECO:0000256" key="5">
    <source>
        <dbReference type="ARBA" id="ARBA00022723"/>
    </source>
</evidence>